<dbReference type="KEGG" id="rca:Rcas_0990"/>
<dbReference type="RefSeq" id="WP_012119529.1">
    <property type="nucleotide sequence ID" value="NC_009767.1"/>
</dbReference>
<organism evidence="2 3">
    <name type="scientific">Roseiflexus castenholzii (strain DSM 13941 / HLO8)</name>
    <dbReference type="NCBI Taxonomy" id="383372"/>
    <lineage>
        <taxon>Bacteria</taxon>
        <taxon>Bacillati</taxon>
        <taxon>Chloroflexota</taxon>
        <taxon>Chloroflexia</taxon>
        <taxon>Chloroflexales</taxon>
        <taxon>Roseiflexineae</taxon>
        <taxon>Roseiflexaceae</taxon>
        <taxon>Roseiflexus</taxon>
    </lineage>
</organism>
<dbReference type="OrthoDB" id="9800627at2"/>
<dbReference type="InterPro" id="IPR052348">
    <property type="entry name" value="Metallopeptidase_M50B"/>
</dbReference>
<accession>A7NI02</accession>
<evidence type="ECO:0000313" key="3">
    <source>
        <dbReference type="Proteomes" id="UP000000263"/>
    </source>
</evidence>
<keyword evidence="1" id="KW-0472">Membrane</keyword>
<proteinExistence type="predicted"/>
<dbReference type="EMBL" id="CP000804">
    <property type="protein sequence ID" value="ABU57099.1"/>
    <property type="molecule type" value="Genomic_DNA"/>
</dbReference>
<dbReference type="HOGENOM" id="CLU_099718_0_0_0"/>
<keyword evidence="3" id="KW-1185">Reference proteome</keyword>
<protein>
    <submittedName>
        <fullName evidence="2">Peptidase M50</fullName>
    </submittedName>
</protein>
<evidence type="ECO:0000256" key="1">
    <source>
        <dbReference type="SAM" id="Phobius"/>
    </source>
</evidence>
<dbReference type="STRING" id="383372.Rcas_0990"/>
<keyword evidence="1" id="KW-0812">Transmembrane</keyword>
<dbReference type="Proteomes" id="UP000000263">
    <property type="component" value="Chromosome"/>
</dbReference>
<feature type="transmembrane region" description="Helical" evidence="1">
    <location>
        <begin position="122"/>
        <end position="147"/>
    </location>
</feature>
<sequence length="224" mass="23826">MFSTPDEGIFAGRSNDTVELFKAWAGTTIAYAVFQTGATNLASSRFLTNLFIAAVVCGLGFVLHELAHRIVARRFGAQAHFVANVQMLAISIVVAFLPLGLFFAAPGAVWHRGYLTPRQSGLIALAGPATNMALAGVFLVAAPVAFLAGLRDTWIVQLFYTGVALNAWLGLFNMIPAGPFDGAKVLAWNSVVFGVTVAIGILLAFVLPGNLLNIWLFVLRLFGG</sequence>
<feature type="transmembrane region" description="Helical" evidence="1">
    <location>
        <begin position="88"/>
        <end position="110"/>
    </location>
</feature>
<feature type="transmembrane region" description="Helical" evidence="1">
    <location>
        <begin position="154"/>
        <end position="171"/>
    </location>
</feature>
<keyword evidence="1" id="KW-1133">Transmembrane helix</keyword>
<reference evidence="2 3" key="1">
    <citation type="submission" date="2007-08" db="EMBL/GenBank/DDBJ databases">
        <title>Complete sequence of Roseiflexus castenholzii DSM 13941.</title>
        <authorList>
            <consortium name="US DOE Joint Genome Institute"/>
            <person name="Copeland A."/>
            <person name="Lucas S."/>
            <person name="Lapidus A."/>
            <person name="Barry K."/>
            <person name="Glavina del Rio T."/>
            <person name="Dalin E."/>
            <person name="Tice H."/>
            <person name="Pitluck S."/>
            <person name="Thompson L.S."/>
            <person name="Brettin T."/>
            <person name="Bruce D."/>
            <person name="Detter J.C."/>
            <person name="Han C."/>
            <person name="Tapia R."/>
            <person name="Schmutz J."/>
            <person name="Larimer F."/>
            <person name="Land M."/>
            <person name="Hauser L."/>
            <person name="Kyrpides N."/>
            <person name="Mikhailova N."/>
            <person name="Bryant D.A."/>
            <person name="Hanada S."/>
            <person name="Tsukatani Y."/>
            <person name="Richardson P."/>
        </authorList>
    </citation>
    <scope>NUCLEOTIDE SEQUENCE [LARGE SCALE GENOMIC DNA]</scope>
    <source>
        <strain evidence="3">DSM 13941 / HLO8</strain>
    </source>
</reference>
<evidence type="ECO:0000313" key="2">
    <source>
        <dbReference type="EMBL" id="ABU57099.1"/>
    </source>
</evidence>
<dbReference type="PANTHER" id="PTHR35864">
    <property type="entry name" value="ZINC METALLOPROTEASE MJ0611-RELATED"/>
    <property type="match status" value="1"/>
</dbReference>
<name>A7NI02_ROSCS</name>
<dbReference type="eggNOG" id="COG1994">
    <property type="taxonomic scope" value="Bacteria"/>
</dbReference>
<dbReference type="PANTHER" id="PTHR35864:SF1">
    <property type="entry name" value="ZINC METALLOPROTEASE YWHC-RELATED"/>
    <property type="match status" value="1"/>
</dbReference>
<feature type="transmembrane region" description="Helical" evidence="1">
    <location>
        <begin position="191"/>
        <end position="218"/>
    </location>
</feature>
<gene>
    <name evidence="2" type="ordered locus">Rcas_0990</name>
</gene>
<dbReference type="AlphaFoldDB" id="A7NI02"/>
<feature type="transmembrane region" description="Helical" evidence="1">
    <location>
        <begin position="46"/>
        <end position="67"/>
    </location>
</feature>